<keyword evidence="1" id="KW-0732">Signal</keyword>
<organism evidence="2 3">
    <name type="scientific">Aromia moschata</name>
    <dbReference type="NCBI Taxonomy" id="1265417"/>
    <lineage>
        <taxon>Eukaryota</taxon>
        <taxon>Metazoa</taxon>
        <taxon>Ecdysozoa</taxon>
        <taxon>Arthropoda</taxon>
        <taxon>Hexapoda</taxon>
        <taxon>Insecta</taxon>
        <taxon>Pterygota</taxon>
        <taxon>Neoptera</taxon>
        <taxon>Endopterygota</taxon>
        <taxon>Coleoptera</taxon>
        <taxon>Polyphaga</taxon>
        <taxon>Cucujiformia</taxon>
        <taxon>Chrysomeloidea</taxon>
        <taxon>Cerambycidae</taxon>
        <taxon>Cerambycinae</taxon>
        <taxon>Callichromatini</taxon>
        <taxon>Aromia</taxon>
    </lineage>
</organism>
<keyword evidence="3" id="KW-1185">Reference proteome</keyword>
<protein>
    <submittedName>
        <fullName evidence="2">Uncharacterized protein</fullName>
    </submittedName>
</protein>
<comment type="caution">
    <text evidence="2">The sequence shown here is derived from an EMBL/GenBank/DDBJ whole genome shotgun (WGS) entry which is preliminary data.</text>
</comment>
<gene>
    <name evidence="2" type="ORF">NQ318_000332</name>
</gene>
<dbReference type="Proteomes" id="UP001162162">
    <property type="component" value="Unassembled WGS sequence"/>
</dbReference>
<evidence type="ECO:0000256" key="1">
    <source>
        <dbReference type="SAM" id="SignalP"/>
    </source>
</evidence>
<evidence type="ECO:0000313" key="3">
    <source>
        <dbReference type="Proteomes" id="UP001162162"/>
    </source>
</evidence>
<feature type="signal peptide" evidence="1">
    <location>
        <begin position="1"/>
        <end position="25"/>
    </location>
</feature>
<evidence type="ECO:0000313" key="2">
    <source>
        <dbReference type="EMBL" id="KAJ8941626.1"/>
    </source>
</evidence>
<proteinExistence type="predicted"/>
<dbReference type="EMBL" id="JAPWTK010000360">
    <property type="protein sequence ID" value="KAJ8941626.1"/>
    <property type="molecule type" value="Genomic_DNA"/>
</dbReference>
<name>A0AAV8XRP5_9CUCU</name>
<feature type="chain" id="PRO_5043888676" evidence="1">
    <location>
        <begin position="26"/>
        <end position="104"/>
    </location>
</feature>
<reference evidence="2" key="1">
    <citation type="journal article" date="2023" name="Insect Mol. Biol.">
        <title>Genome sequencing provides insights into the evolution of gene families encoding plant cell wall-degrading enzymes in longhorned beetles.</title>
        <authorList>
            <person name="Shin N.R."/>
            <person name="Okamura Y."/>
            <person name="Kirsch R."/>
            <person name="Pauchet Y."/>
        </authorList>
    </citation>
    <scope>NUCLEOTIDE SEQUENCE</scope>
    <source>
        <strain evidence="2">AMC_N1</strain>
    </source>
</reference>
<dbReference type="AlphaFoldDB" id="A0AAV8XRP5"/>
<sequence length="104" mass="12005">MQDFPQILNKSIVLVLVVSFVVINARPSHLAETPQLLADQDSSNLIDPGYKQWQMELLAQRLAELNQIGNADYGFERALRSENEIKRQSRHRLCYFNPVSCFKK</sequence>
<accession>A0AAV8XRP5</accession>